<proteinExistence type="predicted"/>
<dbReference type="EMBL" id="MN740443">
    <property type="protein sequence ID" value="QHU26555.1"/>
    <property type="molecule type" value="Genomic_DNA"/>
</dbReference>
<reference evidence="1" key="1">
    <citation type="journal article" date="2020" name="Nature">
        <title>Giant virus diversity and host interactions through global metagenomics.</title>
        <authorList>
            <person name="Schulz F."/>
            <person name="Roux S."/>
            <person name="Paez-Espino D."/>
            <person name="Jungbluth S."/>
            <person name="Walsh D.A."/>
            <person name="Denef V.J."/>
            <person name="McMahon K.D."/>
            <person name="Konstantinidis K.T."/>
            <person name="Eloe-Fadrosh E.A."/>
            <person name="Kyrpides N.C."/>
            <person name="Woyke T."/>
        </authorList>
    </citation>
    <scope>NUCLEOTIDE SEQUENCE</scope>
    <source>
        <strain evidence="1">GVMAG-M-3300027759-42</strain>
    </source>
</reference>
<sequence length="234" mass="26913">MTSIYKGSDYKKLLEELFSGVDPKKCNLTLKFIHDNQSLLKKKVGANNYGIPQGSTALHILAIYEFSYVLVSGYRAQTFFRSLYDDINSVINCVHDSMDDEELFNNLRKLNILDKKDENGKTSTELIADNLEISTNDKPMHDKFTKLKAIVDKIAMVDKVGLKQEEVPADDIVRIEIEKDYIISETSKNNKKIIRVRKIKDKRPYRVFLFKAKKKPTAKRSSVSLRKTKKKTSL</sequence>
<dbReference type="AlphaFoldDB" id="A0A6C0L8X4"/>
<name>A0A6C0L8X4_9ZZZZ</name>
<organism evidence="1">
    <name type="scientific">viral metagenome</name>
    <dbReference type="NCBI Taxonomy" id="1070528"/>
    <lineage>
        <taxon>unclassified sequences</taxon>
        <taxon>metagenomes</taxon>
        <taxon>organismal metagenomes</taxon>
    </lineage>
</organism>
<evidence type="ECO:0000313" key="1">
    <source>
        <dbReference type="EMBL" id="QHU26555.1"/>
    </source>
</evidence>
<accession>A0A6C0L8X4</accession>
<protein>
    <submittedName>
        <fullName evidence="1">Uncharacterized protein</fullName>
    </submittedName>
</protein>